<organism evidence="1">
    <name type="scientific">Siphoviridae sp. ctiOl67</name>
    <dbReference type="NCBI Taxonomy" id="2825622"/>
    <lineage>
        <taxon>Viruses</taxon>
        <taxon>Duplodnaviria</taxon>
        <taxon>Heunggongvirae</taxon>
        <taxon>Uroviricota</taxon>
        <taxon>Caudoviricetes</taxon>
    </lineage>
</organism>
<evidence type="ECO:0000313" key="1">
    <source>
        <dbReference type="EMBL" id="DAE19025.1"/>
    </source>
</evidence>
<proteinExistence type="predicted"/>
<dbReference type="EMBL" id="BK015666">
    <property type="protein sequence ID" value="DAE19025.1"/>
    <property type="molecule type" value="Genomic_DNA"/>
</dbReference>
<name>A0A8S5QJQ6_9CAUD</name>
<protein>
    <submittedName>
        <fullName evidence="1">Uncharacterized protein</fullName>
    </submittedName>
</protein>
<reference evidence="1" key="1">
    <citation type="journal article" date="2021" name="Proc. Natl. Acad. Sci. U.S.A.">
        <title>A Catalog of Tens of Thousands of Viruses from Human Metagenomes Reveals Hidden Associations with Chronic Diseases.</title>
        <authorList>
            <person name="Tisza M.J."/>
            <person name="Buck C.B."/>
        </authorList>
    </citation>
    <scope>NUCLEOTIDE SEQUENCE</scope>
    <source>
        <strain evidence="1">CtiOl67</strain>
    </source>
</reference>
<sequence length="79" mass="8818">MLMTYVKINAVFFGQRHISSGLYIVTRQEDNISGAGYSTTLSLTRIAGDLDYIVTKKESDIVAANRLKNGKVQETLTKY</sequence>
<accession>A0A8S5QJQ6</accession>